<dbReference type="AlphaFoldDB" id="A0AAX0BHR2"/>
<evidence type="ECO:0000256" key="4">
    <source>
        <dbReference type="ARBA" id="ARBA00022272"/>
    </source>
</evidence>
<evidence type="ECO:0000313" key="11">
    <source>
        <dbReference type="EMBL" id="NSC28028.1"/>
    </source>
</evidence>
<protein>
    <recommendedName>
        <fullName evidence="4 9">N-(5'-phosphoribosyl)anthranilate isomerase</fullName>
        <shortName evidence="9">PRAI</shortName>
        <ecNumber evidence="3 9">5.3.1.24</ecNumber>
    </recommendedName>
</protein>
<keyword evidence="5 9" id="KW-0028">Amino-acid biosynthesis</keyword>
<accession>A0AAX0BHR2</accession>
<comment type="pathway">
    <text evidence="2 9">Amino-acid biosynthesis; L-tryptophan biosynthesis; L-tryptophan from chorismate: step 3/5.</text>
</comment>
<evidence type="ECO:0000256" key="1">
    <source>
        <dbReference type="ARBA" id="ARBA00001164"/>
    </source>
</evidence>
<organism evidence="11 12">
    <name type="scientific">Agathobacter rectalis</name>
    <dbReference type="NCBI Taxonomy" id="39491"/>
    <lineage>
        <taxon>Bacteria</taxon>
        <taxon>Bacillati</taxon>
        <taxon>Bacillota</taxon>
        <taxon>Clostridia</taxon>
        <taxon>Lachnospirales</taxon>
        <taxon>Lachnospiraceae</taxon>
        <taxon>Agathobacter</taxon>
    </lineage>
</organism>
<gene>
    <name evidence="9" type="primary">trpF</name>
    <name evidence="11" type="ORF">G4319_11925</name>
</gene>
<evidence type="ECO:0000313" key="12">
    <source>
        <dbReference type="Proteomes" id="UP001193670"/>
    </source>
</evidence>
<dbReference type="HAMAP" id="MF_00135">
    <property type="entry name" value="PRAI"/>
    <property type="match status" value="1"/>
</dbReference>
<proteinExistence type="inferred from homology"/>
<sequence length="228" mass="25101">MNTQNIYNNNNKDININSNTKVKICGLTSPAEARYLNENHVDFAGMVLFFPKSKRNISIEQAKEIMAALDASIKRVAVVVSPSIEQVRQIEAAGFDYVQIHGEIPETEAEAAKAIPILKAFNVSDMDSYEKYHNDSRIAGYVFDAIEPGSGKTFDWKLVDNIPRDEKLLLLAGGLNPDNVRMAIEAVHPDGVDVSSGVENDDKAGKNPEKIHDFVAAVKSSNMTTARH</sequence>
<dbReference type="GO" id="GO:0000162">
    <property type="term" value="P:L-tryptophan biosynthetic process"/>
    <property type="evidence" value="ECO:0007669"/>
    <property type="project" value="UniProtKB-UniRule"/>
</dbReference>
<name>A0AAX0BHR2_9FIRM</name>
<reference evidence="11" key="2">
    <citation type="submission" date="2020-02" db="EMBL/GenBank/DDBJ databases">
        <authorList>
            <person name="Littmann E."/>
            <person name="Sorbara M."/>
        </authorList>
    </citation>
    <scope>NUCLEOTIDE SEQUENCE</scope>
    <source>
        <strain evidence="11">MSK.17.79</strain>
    </source>
</reference>
<dbReference type="PANTHER" id="PTHR42894">
    <property type="entry name" value="N-(5'-PHOSPHORIBOSYL)ANTHRANILATE ISOMERASE"/>
    <property type="match status" value="1"/>
</dbReference>
<evidence type="ECO:0000256" key="6">
    <source>
        <dbReference type="ARBA" id="ARBA00022822"/>
    </source>
</evidence>
<keyword evidence="6 9" id="KW-0822">Tryptophan biosynthesis</keyword>
<reference evidence="11" key="1">
    <citation type="journal article" date="2020" name="Cell Host Microbe">
        <title>Functional and Genomic Variation between Human-Derived Isolates of Lachnospiraceae Reveals Inter- and Intra-Species Diversity.</title>
        <authorList>
            <person name="Sorbara M.T."/>
            <person name="Littmann E.R."/>
            <person name="Fontana E."/>
            <person name="Moody T.U."/>
            <person name="Kohout C.E."/>
            <person name="Gjonbalaj M."/>
            <person name="Eaton V."/>
            <person name="Seok R."/>
            <person name="Leiner I.M."/>
            <person name="Pamer E.G."/>
        </authorList>
    </citation>
    <scope>NUCLEOTIDE SEQUENCE</scope>
    <source>
        <strain evidence="11">MSK.17.79</strain>
    </source>
</reference>
<dbReference type="InterPro" id="IPR044643">
    <property type="entry name" value="TrpF_fam"/>
</dbReference>
<dbReference type="Gene3D" id="3.20.20.70">
    <property type="entry name" value="Aldolase class I"/>
    <property type="match status" value="1"/>
</dbReference>
<dbReference type="PANTHER" id="PTHR42894:SF1">
    <property type="entry name" value="N-(5'-PHOSPHORIBOSYL)ANTHRANILATE ISOMERASE"/>
    <property type="match status" value="1"/>
</dbReference>
<comment type="similarity">
    <text evidence="9">Belongs to the TrpF family.</text>
</comment>
<evidence type="ECO:0000256" key="2">
    <source>
        <dbReference type="ARBA" id="ARBA00004664"/>
    </source>
</evidence>
<dbReference type="InterPro" id="IPR001240">
    <property type="entry name" value="PRAI_dom"/>
</dbReference>
<evidence type="ECO:0000256" key="9">
    <source>
        <dbReference type="HAMAP-Rule" id="MF_00135"/>
    </source>
</evidence>
<dbReference type="InterPro" id="IPR013785">
    <property type="entry name" value="Aldolase_TIM"/>
</dbReference>
<comment type="caution">
    <text evidence="11">The sequence shown here is derived from an EMBL/GenBank/DDBJ whole genome shotgun (WGS) entry which is preliminary data.</text>
</comment>
<feature type="domain" description="N-(5'phosphoribosyl) anthranilate isomerase (PRAI)" evidence="10">
    <location>
        <begin position="22"/>
        <end position="216"/>
    </location>
</feature>
<evidence type="ECO:0000256" key="7">
    <source>
        <dbReference type="ARBA" id="ARBA00023141"/>
    </source>
</evidence>
<dbReference type="Pfam" id="PF00697">
    <property type="entry name" value="PRAI"/>
    <property type="match status" value="1"/>
</dbReference>
<comment type="catalytic activity">
    <reaction evidence="1 9">
        <text>N-(5-phospho-beta-D-ribosyl)anthranilate = 1-(2-carboxyphenylamino)-1-deoxy-D-ribulose 5-phosphate</text>
        <dbReference type="Rhea" id="RHEA:21540"/>
        <dbReference type="ChEBI" id="CHEBI:18277"/>
        <dbReference type="ChEBI" id="CHEBI:58613"/>
        <dbReference type="EC" id="5.3.1.24"/>
    </reaction>
</comment>
<dbReference type="InterPro" id="IPR011060">
    <property type="entry name" value="RibuloseP-bd_barrel"/>
</dbReference>
<dbReference type="CDD" id="cd00405">
    <property type="entry name" value="PRAI"/>
    <property type="match status" value="1"/>
</dbReference>
<keyword evidence="7 9" id="KW-0057">Aromatic amino acid biosynthesis</keyword>
<dbReference type="EC" id="5.3.1.24" evidence="3 9"/>
<evidence type="ECO:0000259" key="10">
    <source>
        <dbReference type="Pfam" id="PF00697"/>
    </source>
</evidence>
<dbReference type="Proteomes" id="UP001193670">
    <property type="component" value="Unassembled WGS sequence"/>
</dbReference>
<evidence type="ECO:0000256" key="8">
    <source>
        <dbReference type="ARBA" id="ARBA00023235"/>
    </source>
</evidence>
<dbReference type="GO" id="GO:0004640">
    <property type="term" value="F:phosphoribosylanthranilate isomerase activity"/>
    <property type="evidence" value="ECO:0007669"/>
    <property type="project" value="UniProtKB-UniRule"/>
</dbReference>
<evidence type="ECO:0000256" key="5">
    <source>
        <dbReference type="ARBA" id="ARBA00022605"/>
    </source>
</evidence>
<keyword evidence="8 9" id="KW-0413">Isomerase</keyword>
<dbReference type="RefSeq" id="WP_173840489.1">
    <property type="nucleotide sequence ID" value="NZ_JAAILW010000025.1"/>
</dbReference>
<dbReference type="EMBL" id="JAAILW010000025">
    <property type="protein sequence ID" value="NSC28028.1"/>
    <property type="molecule type" value="Genomic_DNA"/>
</dbReference>
<evidence type="ECO:0000256" key="3">
    <source>
        <dbReference type="ARBA" id="ARBA00012572"/>
    </source>
</evidence>
<dbReference type="SUPFAM" id="SSF51366">
    <property type="entry name" value="Ribulose-phoshate binding barrel"/>
    <property type="match status" value="1"/>
</dbReference>